<proteinExistence type="predicted"/>
<accession>Q22UX0</accession>
<name>Q22UX0_TETTS</name>
<dbReference type="GeneID" id="7834633"/>
<reference evidence="3" key="1">
    <citation type="journal article" date="2006" name="PLoS Biol.">
        <title>Macronuclear genome sequence of the ciliate Tetrahymena thermophila, a model eukaryote.</title>
        <authorList>
            <person name="Eisen J.A."/>
            <person name="Coyne R.S."/>
            <person name="Wu M."/>
            <person name="Wu D."/>
            <person name="Thiagarajan M."/>
            <person name="Wortman J.R."/>
            <person name="Badger J.H."/>
            <person name="Ren Q."/>
            <person name="Amedeo P."/>
            <person name="Jones K.M."/>
            <person name="Tallon L.J."/>
            <person name="Delcher A.L."/>
            <person name="Salzberg S.L."/>
            <person name="Silva J.C."/>
            <person name="Haas B.J."/>
            <person name="Majoros W.H."/>
            <person name="Farzad M."/>
            <person name="Carlton J.M."/>
            <person name="Smith R.K. Jr."/>
            <person name="Garg J."/>
            <person name="Pearlman R.E."/>
            <person name="Karrer K.M."/>
            <person name="Sun L."/>
            <person name="Manning G."/>
            <person name="Elde N.C."/>
            <person name="Turkewitz A.P."/>
            <person name="Asai D.J."/>
            <person name="Wilkes D.E."/>
            <person name="Wang Y."/>
            <person name="Cai H."/>
            <person name="Collins K."/>
            <person name="Stewart B.A."/>
            <person name="Lee S.R."/>
            <person name="Wilamowska K."/>
            <person name="Weinberg Z."/>
            <person name="Ruzzo W.L."/>
            <person name="Wloga D."/>
            <person name="Gaertig J."/>
            <person name="Frankel J."/>
            <person name="Tsao C.-C."/>
            <person name="Gorovsky M.A."/>
            <person name="Keeling P.J."/>
            <person name="Waller R.F."/>
            <person name="Patron N.J."/>
            <person name="Cherry J.M."/>
            <person name="Stover N.A."/>
            <person name="Krieger C.J."/>
            <person name="del Toro C."/>
            <person name="Ryder H.F."/>
            <person name="Williamson S.C."/>
            <person name="Barbeau R.A."/>
            <person name="Hamilton E.P."/>
            <person name="Orias E."/>
        </authorList>
    </citation>
    <scope>NUCLEOTIDE SEQUENCE [LARGE SCALE GENOMIC DNA]</scope>
    <source>
        <strain evidence="3">SB210</strain>
    </source>
</reference>
<dbReference type="HOGENOM" id="CLU_1900450_0_0_1"/>
<dbReference type="OrthoDB" id="10572248at2759"/>
<evidence type="ECO:0000313" key="3">
    <source>
        <dbReference type="Proteomes" id="UP000009168"/>
    </source>
</evidence>
<feature type="domain" description="Essential protein Yae1 N-terminal" evidence="1">
    <location>
        <begin position="34"/>
        <end position="72"/>
    </location>
</feature>
<sequence>MDDDDFFGGDERDAQRMIAERELKKLENEFITMGFRQGALEEIENKEKAALNKGLRDGMDITQTIGYMKGKIEFIKNMVARFQKRVDEQTIQNINKKLEFMNNFKKGETSEEQVREYIQQILQLIGQAFQNSTE</sequence>
<dbReference type="InParanoid" id="Q22UX0"/>
<dbReference type="KEGG" id="tet:TTHERM_00577330"/>
<evidence type="ECO:0000313" key="2">
    <source>
        <dbReference type="EMBL" id="EAR89178.1"/>
    </source>
</evidence>
<evidence type="ECO:0000259" key="1">
    <source>
        <dbReference type="Pfam" id="PF09811"/>
    </source>
</evidence>
<dbReference type="RefSeq" id="XP_001009423.1">
    <property type="nucleotide sequence ID" value="XM_001009423.3"/>
</dbReference>
<dbReference type="EMBL" id="GG662798">
    <property type="protein sequence ID" value="EAR89178.1"/>
    <property type="molecule type" value="Genomic_DNA"/>
</dbReference>
<dbReference type="OMA" id="IWGDEND"/>
<protein>
    <recommendedName>
        <fullName evidence="1">Essential protein Yae1 N-terminal domain-containing protein</fullName>
    </recommendedName>
</protein>
<dbReference type="AlphaFoldDB" id="Q22UX0"/>
<dbReference type="InterPro" id="IPR019191">
    <property type="entry name" value="Essential_protein_Yae1_N"/>
</dbReference>
<keyword evidence="3" id="KW-1185">Reference proteome</keyword>
<gene>
    <name evidence="2" type="ORF">TTHERM_00577330</name>
</gene>
<dbReference type="Pfam" id="PF09811">
    <property type="entry name" value="Yae1_N"/>
    <property type="match status" value="1"/>
</dbReference>
<dbReference type="Proteomes" id="UP000009168">
    <property type="component" value="Unassembled WGS sequence"/>
</dbReference>
<organism evidence="2 3">
    <name type="scientific">Tetrahymena thermophila (strain SB210)</name>
    <dbReference type="NCBI Taxonomy" id="312017"/>
    <lineage>
        <taxon>Eukaryota</taxon>
        <taxon>Sar</taxon>
        <taxon>Alveolata</taxon>
        <taxon>Ciliophora</taxon>
        <taxon>Intramacronucleata</taxon>
        <taxon>Oligohymenophorea</taxon>
        <taxon>Hymenostomatida</taxon>
        <taxon>Tetrahymenina</taxon>
        <taxon>Tetrahymenidae</taxon>
        <taxon>Tetrahymena</taxon>
    </lineage>
</organism>